<name>A0ACC0HTK7_9ERIC</name>
<evidence type="ECO:0000313" key="1">
    <source>
        <dbReference type="EMBL" id="KAI8016267.1"/>
    </source>
</evidence>
<protein>
    <submittedName>
        <fullName evidence="1">Uncharacterized protein</fullName>
    </submittedName>
</protein>
<organism evidence="1 2">
    <name type="scientific">Camellia lanceoleosa</name>
    <dbReference type="NCBI Taxonomy" id="1840588"/>
    <lineage>
        <taxon>Eukaryota</taxon>
        <taxon>Viridiplantae</taxon>
        <taxon>Streptophyta</taxon>
        <taxon>Embryophyta</taxon>
        <taxon>Tracheophyta</taxon>
        <taxon>Spermatophyta</taxon>
        <taxon>Magnoliopsida</taxon>
        <taxon>eudicotyledons</taxon>
        <taxon>Gunneridae</taxon>
        <taxon>Pentapetalae</taxon>
        <taxon>asterids</taxon>
        <taxon>Ericales</taxon>
        <taxon>Theaceae</taxon>
        <taxon>Camellia</taxon>
    </lineage>
</organism>
<gene>
    <name evidence="1" type="ORF">LOK49_LG05G00887</name>
</gene>
<proteinExistence type="predicted"/>
<reference evidence="1 2" key="1">
    <citation type="journal article" date="2022" name="Plant J.">
        <title>Chromosome-level genome of Camellia lanceoleosa provides a valuable resource for understanding genome evolution and self-incompatibility.</title>
        <authorList>
            <person name="Gong W."/>
            <person name="Xiao S."/>
            <person name="Wang L."/>
            <person name="Liao Z."/>
            <person name="Chang Y."/>
            <person name="Mo W."/>
            <person name="Hu G."/>
            <person name="Li W."/>
            <person name="Zhao G."/>
            <person name="Zhu H."/>
            <person name="Hu X."/>
            <person name="Ji K."/>
            <person name="Xiang X."/>
            <person name="Song Q."/>
            <person name="Yuan D."/>
            <person name="Jin S."/>
            <person name="Zhang L."/>
        </authorList>
    </citation>
    <scope>NUCLEOTIDE SEQUENCE [LARGE SCALE GENOMIC DNA]</scope>
    <source>
        <strain evidence="1">SQ_2022a</strain>
    </source>
</reference>
<accession>A0ACC0HTK7</accession>
<dbReference type="Proteomes" id="UP001060215">
    <property type="component" value="Chromosome 4"/>
</dbReference>
<keyword evidence="2" id="KW-1185">Reference proteome</keyword>
<evidence type="ECO:0000313" key="2">
    <source>
        <dbReference type="Proteomes" id="UP001060215"/>
    </source>
</evidence>
<comment type="caution">
    <text evidence="1">The sequence shown here is derived from an EMBL/GenBank/DDBJ whole genome shotgun (WGS) entry which is preliminary data.</text>
</comment>
<sequence>MIGLSFFKSIVAVTLPSNSRGLTEVYGDVAASRFQSQFFEVVKMSVSVIARRSSYLTTTLSRTLNSVNSISRPLSLSNRSLRQSRNPLLRSPSRLRRESMFLSSLLPVHSAIASACLVSKLPNELSSSTEGRFTNYVSPI</sequence>
<dbReference type="EMBL" id="CM045761">
    <property type="protein sequence ID" value="KAI8016267.1"/>
    <property type="molecule type" value="Genomic_DNA"/>
</dbReference>